<comment type="subunit">
    <text evidence="7">Homodimer.</text>
</comment>
<keyword evidence="2 7" id="KW-0285">Flavoprotein</keyword>
<evidence type="ECO:0000256" key="5">
    <source>
        <dbReference type="ARBA" id="ARBA00023157"/>
    </source>
</evidence>
<dbReference type="InterPro" id="IPR036188">
    <property type="entry name" value="FAD/NAD-bd_sf"/>
</dbReference>
<keyword evidence="11" id="KW-1185">Reference proteome</keyword>
<gene>
    <name evidence="10" type="primary">trxB</name>
    <name evidence="10" type="ORF">RM532_03635</name>
</gene>
<evidence type="ECO:0000256" key="7">
    <source>
        <dbReference type="RuleBase" id="RU003880"/>
    </source>
</evidence>
<protein>
    <recommendedName>
        <fullName evidence="7">Thioredoxin reductase</fullName>
        <ecNumber evidence="7">1.8.1.9</ecNumber>
    </recommendedName>
</protein>
<comment type="caution">
    <text evidence="10">The sequence shown here is derived from an EMBL/GenBank/DDBJ whole genome shotgun (WGS) entry which is preliminary data.</text>
</comment>
<dbReference type="RefSeq" id="WP_311651784.1">
    <property type="nucleotide sequence ID" value="NZ_JAVRIB010000003.1"/>
</dbReference>
<comment type="similarity">
    <text evidence="1 7">Belongs to the class-II pyridine nucleotide-disulfide oxidoreductase family.</text>
</comment>
<dbReference type="GO" id="GO:0004791">
    <property type="term" value="F:thioredoxin-disulfide reductase (NADPH) activity"/>
    <property type="evidence" value="ECO:0007669"/>
    <property type="project" value="UniProtKB-EC"/>
</dbReference>
<organism evidence="10 11">
    <name type="scientific">Spectribacter hydrogenoxidans</name>
    <dbReference type="NCBI Taxonomy" id="3075608"/>
    <lineage>
        <taxon>Bacteria</taxon>
        <taxon>Pseudomonadati</taxon>
        <taxon>Pseudomonadota</taxon>
        <taxon>Gammaproteobacteria</taxon>
        <taxon>Salinisphaerales</taxon>
        <taxon>Salinisphaeraceae</taxon>
        <taxon>Spectribacter</taxon>
    </lineage>
</organism>
<dbReference type="PANTHER" id="PTHR48105">
    <property type="entry name" value="THIOREDOXIN REDUCTASE 1-RELATED-RELATED"/>
    <property type="match status" value="1"/>
</dbReference>
<dbReference type="Pfam" id="PF07992">
    <property type="entry name" value="Pyr_redox_2"/>
    <property type="match status" value="1"/>
</dbReference>
<proteinExistence type="inferred from homology"/>
<dbReference type="SUPFAM" id="SSF51905">
    <property type="entry name" value="FAD/NAD(P)-binding domain"/>
    <property type="match status" value="1"/>
</dbReference>
<evidence type="ECO:0000313" key="11">
    <source>
        <dbReference type="Proteomes" id="UP001251857"/>
    </source>
</evidence>
<dbReference type="InterPro" id="IPR008255">
    <property type="entry name" value="Pyr_nucl-diS_OxRdtase_2_AS"/>
</dbReference>
<dbReference type="EMBL" id="JAVRIB010000003">
    <property type="protein sequence ID" value="MDT0634043.1"/>
    <property type="molecule type" value="Genomic_DNA"/>
</dbReference>
<keyword evidence="5" id="KW-1015">Disulfide bond</keyword>
<dbReference type="PRINTS" id="PR00368">
    <property type="entry name" value="FADPNR"/>
</dbReference>
<evidence type="ECO:0000256" key="8">
    <source>
        <dbReference type="RuleBase" id="RU003881"/>
    </source>
</evidence>
<keyword evidence="3 7" id="KW-0274">FAD</keyword>
<dbReference type="Proteomes" id="UP001251857">
    <property type="component" value="Unassembled WGS sequence"/>
</dbReference>
<evidence type="ECO:0000256" key="3">
    <source>
        <dbReference type="ARBA" id="ARBA00022827"/>
    </source>
</evidence>
<evidence type="ECO:0000256" key="1">
    <source>
        <dbReference type="ARBA" id="ARBA00009333"/>
    </source>
</evidence>
<comment type="cofactor">
    <cofactor evidence="8">
        <name>FAD</name>
        <dbReference type="ChEBI" id="CHEBI:57692"/>
    </cofactor>
    <text evidence="8">Binds 1 FAD per subunit.</text>
</comment>
<dbReference type="InterPro" id="IPR005982">
    <property type="entry name" value="Thioredox_Rdtase"/>
</dbReference>
<reference evidence="10 11" key="1">
    <citation type="submission" date="2023-09" db="EMBL/GenBank/DDBJ databases">
        <authorList>
            <person name="Rey-Velasco X."/>
        </authorList>
    </citation>
    <scope>NUCLEOTIDE SEQUENCE [LARGE SCALE GENOMIC DNA]</scope>
    <source>
        <strain evidence="10 11">W335</strain>
    </source>
</reference>
<keyword evidence="6 7" id="KW-0676">Redox-active center</keyword>
<dbReference type="InterPro" id="IPR023753">
    <property type="entry name" value="FAD/NAD-binding_dom"/>
</dbReference>
<evidence type="ECO:0000256" key="6">
    <source>
        <dbReference type="ARBA" id="ARBA00023284"/>
    </source>
</evidence>
<accession>A0ABU3BXM6</accession>
<evidence type="ECO:0000256" key="4">
    <source>
        <dbReference type="ARBA" id="ARBA00023002"/>
    </source>
</evidence>
<dbReference type="PRINTS" id="PR00469">
    <property type="entry name" value="PNDRDTASEII"/>
</dbReference>
<keyword evidence="8" id="KW-0521">NADP</keyword>
<evidence type="ECO:0000259" key="9">
    <source>
        <dbReference type="Pfam" id="PF07992"/>
    </source>
</evidence>
<dbReference type="NCBIfam" id="TIGR01292">
    <property type="entry name" value="TRX_reduct"/>
    <property type="match status" value="1"/>
</dbReference>
<sequence length="333" mass="35211">MNDASANIPHHKLIILGSGPAGYTAAVYAARANLDPVLITGIEQGGQLMTTTDVDNWPGDVEGLQGPDLMTRMLAHAERFDTRVLFDHINAVDFSQRPLRLEGDRGGYTCDALIIATGATAKYLGLPSEEAFAGKGVSACATCDGFFYKGRNVAVIGGGNTAVEEALYLSNIAAKVTVVHRRDQFRSEKILADKLRDKAENGNVEIIWNHVLDEILGDDMGVNAARIKSVADGTPRQLDVDGVFIAIGHKPNTDIFAGQLDMEGGYISVNSGTRGNHTATSVPGVFAAGDVMDHVYRQAITSAGTGCMAALDAEKYLDQLAEETAGTAAAEAS</sequence>
<dbReference type="InterPro" id="IPR050097">
    <property type="entry name" value="Ferredoxin-NADP_redctase_2"/>
</dbReference>
<dbReference type="Gene3D" id="3.50.50.60">
    <property type="entry name" value="FAD/NAD(P)-binding domain"/>
    <property type="match status" value="2"/>
</dbReference>
<dbReference type="PROSITE" id="PS00573">
    <property type="entry name" value="PYRIDINE_REDOX_2"/>
    <property type="match status" value="1"/>
</dbReference>
<feature type="domain" description="FAD/NAD(P)-binding" evidence="9">
    <location>
        <begin position="12"/>
        <end position="305"/>
    </location>
</feature>
<dbReference type="EC" id="1.8.1.9" evidence="7"/>
<evidence type="ECO:0000256" key="2">
    <source>
        <dbReference type="ARBA" id="ARBA00022630"/>
    </source>
</evidence>
<keyword evidence="4 7" id="KW-0560">Oxidoreductase</keyword>
<evidence type="ECO:0000313" key="10">
    <source>
        <dbReference type="EMBL" id="MDT0634043.1"/>
    </source>
</evidence>
<comment type="catalytic activity">
    <reaction evidence="7">
        <text>[thioredoxin]-dithiol + NADP(+) = [thioredoxin]-disulfide + NADPH + H(+)</text>
        <dbReference type="Rhea" id="RHEA:20345"/>
        <dbReference type="Rhea" id="RHEA-COMP:10698"/>
        <dbReference type="Rhea" id="RHEA-COMP:10700"/>
        <dbReference type="ChEBI" id="CHEBI:15378"/>
        <dbReference type="ChEBI" id="CHEBI:29950"/>
        <dbReference type="ChEBI" id="CHEBI:50058"/>
        <dbReference type="ChEBI" id="CHEBI:57783"/>
        <dbReference type="ChEBI" id="CHEBI:58349"/>
        <dbReference type="EC" id="1.8.1.9"/>
    </reaction>
</comment>
<name>A0ABU3BXM6_9GAMM</name>